<reference evidence="2 3" key="1">
    <citation type="journal article" date="2012" name="Int. J. Syst. Evol. Microbiol.">
        <title>Vibrio caribbeanicus sp. nov., isolated from the marine sponge Scleritoderma cyanea.</title>
        <authorList>
            <person name="Hoffmann M."/>
            <person name="Monday S.R."/>
            <person name="Allard M.W."/>
            <person name="Strain E.A."/>
            <person name="Whittaker P."/>
            <person name="Naum M."/>
            <person name="McCarthy P.J."/>
            <person name="Lopez J.V."/>
            <person name="Fischer M."/>
            <person name="Brown E.W."/>
        </authorList>
    </citation>
    <scope>NUCLEOTIDE SEQUENCE [LARGE SCALE GENOMIC DNA]</scope>
    <source>
        <strain evidence="2 3">LMG 19158</strain>
    </source>
</reference>
<dbReference type="RefSeq" id="WP_005595124.1">
    <property type="nucleotide sequence ID" value="NZ_AFWE01000108.1"/>
</dbReference>
<name>F9RN62_9VIBR</name>
<gene>
    <name evidence="2" type="ORF">VIS19158_08880</name>
</gene>
<protein>
    <submittedName>
        <fullName evidence="2">Uncharacterized protein</fullName>
    </submittedName>
</protein>
<evidence type="ECO:0000313" key="3">
    <source>
        <dbReference type="Proteomes" id="UP000004349"/>
    </source>
</evidence>
<comment type="caution">
    <text evidence="2">The sequence shown here is derived from an EMBL/GenBank/DDBJ whole genome shotgun (WGS) entry which is preliminary data.</text>
</comment>
<feature type="chain" id="PRO_5003386805" evidence="1">
    <location>
        <begin position="24"/>
        <end position="145"/>
    </location>
</feature>
<dbReference type="Proteomes" id="UP000004349">
    <property type="component" value="Unassembled WGS sequence"/>
</dbReference>
<evidence type="ECO:0000256" key="1">
    <source>
        <dbReference type="SAM" id="SignalP"/>
    </source>
</evidence>
<sequence>MTAKKTSIYLSLILAITCTNALAKVTYEDALADERQLANENPHNPPTKGFTQDEINAAVSSNGVPTVFNGYSNSSCTNVYPPSGTSISTHDIYVVGTYEDQNNHKDSHTRGVAQKLTTNGATKICAAWTPARYFNFQYQVTAYKK</sequence>
<accession>F9RN62</accession>
<keyword evidence="1" id="KW-0732">Signal</keyword>
<evidence type="ECO:0000313" key="2">
    <source>
        <dbReference type="EMBL" id="EGU37417.1"/>
    </source>
</evidence>
<organism evidence="2 3">
    <name type="scientific">Vibrio scophthalmi LMG 19158</name>
    <dbReference type="NCBI Taxonomy" id="870967"/>
    <lineage>
        <taxon>Bacteria</taxon>
        <taxon>Pseudomonadati</taxon>
        <taxon>Pseudomonadota</taxon>
        <taxon>Gammaproteobacteria</taxon>
        <taxon>Vibrionales</taxon>
        <taxon>Vibrionaceae</taxon>
        <taxon>Vibrio</taxon>
    </lineage>
</organism>
<dbReference type="AlphaFoldDB" id="F9RN62"/>
<dbReference type="EMBL" id="AFWE01000108">
    <property type="protein sequence ID" value="EGU37417.1"/>
    <property type="molecule type" value="Genomic_DNA"/>
</dbReference>
<feature type="signal peptide" evidence="1">
    <location>
        <begin position="1"/>
        <end position="23"/>
    </location>
</feature>
<proteinExistence type="predicted"/>